<keyword evidence="1" id="KW-0812">Transmembrane</keyword>
<feature type="transmembrane region" description="Helical" evidence="1">
    <location>
        <begin position="56"/>
        <end position="75"/>
    </location>
</feature>
<keyword evidence="1" id="KW-0472">Membrane</keyword>
<dbReference type="STRING" id="1391627.SAMN05216464_11644"/>
<dbReference type="InterPro" id="IPR025588">
    <property type="entry name" value="YcxB-like_C"/>
</dbReference>
<dbReference type="EMBL" id="FNAI01000016">
    <property type="protein sequence ID" value="SDF33844.1"/>
    <property type="molecule type" value="Genomic_DNA"/>
</dbReference>
<feature type="transmembrane region" description="Helical" evidence="1">
    <location>
        <begin position="27"/>
        <end position="44"/>
    </location>
</feature>
<keyword evidence="4" id="KW-1185">Reference proteome</keyword>
<dbReference type="OrthoDB" id="1249483at2"/>
<reference evidence="3 4" key="1">
    <citation type="submission" date="2016-10" db="EMBL/GenBank/DDBJ databases">
        <authorList>
            <person name="de Groot N.N."/>
        </authorList>
    </citation>
    <scope>NUCLEOTIDE SEQUENCE [LARGE SCALE GENOMIC DNA]</scope>
    <source>
        <strain evidence="3 4">47C3B</strain>
    </source>
</reference>
<dbReference type="Proteomes" id="UP000199072">
    <property type="component" value="Unassembled WGS sequence"/>
</dbReference>
<dbReference type="Pfam" id="PF14317">
    <property type="entry name" value="YcxB"/>
    <property type="match status" value="1"/>
</dbReference>
<evidence type="ECO:0000313" key="3">
    <source>
        <dbReference type="EMBL" id="SDF33844.1"/>
    </source>
</evidence>
<protein>
    <submittedName>
        <fullName evidence="3">YcxB-like protein</fullName>
    </submittedName>
</protein>
<organism evidence="3 4">
    <name type="scientific">Mucilaginibacter pineti</name>
    <dbReference type="NCBI Taxonomy" id="1391627"/>
    <lineage>
        <taxon>Bacteria</taxon>
        <taxon>Pseudomonadati</taxon>
        <taxon>Bacteroidota</taxon>
        <taxon>Sphingobacteriia</taxon>
        <taxon>Sphingobacteriales</taxon>
        <taxon>Sphingobacteriaceae</taxon>
        <taxon>Mucilaginibacter</taxon>
    </lineage>
</organism>
<evidence type="ECO:0000313" key="4">
    <source>
        <dbReference type="Proteomes" id="UP000199072"/>
    </source>
</evidence>
<keyword evidence="1" id="KW-1133">Transmembrane helix</keyword>
<sequence>MQDITIHSAIDFKTYFKIVLKMTFKPRLFITMLAVLIILEGAAYPDISFTWRSQEWILYYFILWFAIILPGALYLTSKRNMKRVATLREPLVYVINEDKIEVKGDTFSNTSNWQYISRLIEREKYFLLRTGVKGIHYLPKDGFELKEDIARLKQIVKEKGIKFSYK</sequence>
<gene>
    <name evidence="3" type="ORF">SAMN05216464_11644</name>
</gene>
<name>A0A1G7KA59_9SPHI</name>
<proteinExistence type="predicted"/>
<dbReference type="AlphaFoldDB" id="A0A1G7KA59"/>
<accession>A0A1G7KA59</accession>
<dbReference type="RefSeq" id="WP_091154637.1">
    <property type="nucleotide sequence ID" value="NZ_FNAI01000016.1"/>
</dbReference>
<evidence type="ECO:0000259" key="2">
    <source>
        <dbReference type="Pfam" id="PF14317"/>
    </source>
</evidence>
<feature type="domain" description="YcxB-like C-terminal" evidence="2">
    <location>
        <begin position="95"/>
        <end position="155"/>
    </location>
</feature>
<evidence type="ECO:0000256" key="1">
    <source>
        <dbReference type="SAM" id="Phobius"/>
    </source>
</evidence>